<evidence type="ECO:0000313" key="1">
    <source>
        <dbReference type="EMBL" id="SDP69857.1"/>
    </source>
</evidence>
<organism evidence="1 2">
    <name type="scientific">Desulforhopalus singaporensis</name>
    <dbReference type="NCBI Taxonomy" id="91360"/>
    <lineage>
        <taxon>Bacteria</taxon>
        <taxon>Pseudomonadati</taxon>
        <taxon>Thermodesulfobacteriota</taxon>
        <taxon>Desulfobulbia</taxon>
        <taxon>Desulfobulbales</taxon>
        <taxon>Desulfocapsaceae</taxon>
        <taxon>Desulforhopalus</taxon>
    </lineage>
</organism>
<dbReference type="Proteomes" id="UP000199073">
    <property type="component" value="Unassembled WGS sequence"/>
</dbReference>
<accession>A0A1H0UUF4</accession>
<dbReference type="OrthoDB" id="5526848at2"/>
<gene>
    <name evidence="1" type="ORF">SAMN05660330_03729</name>
</gene>
<dbReference type="Gene3D" id="2.60.120.200">
    <property type="match status" value="1"/>
</dbReference>
<protein>
    <submittedName>
        <fullName evidence="1">Concanavalin A-like lectin/glucanases superfamily protein</fullName>
    </submittedName>
</protein>
<dbReference type="EMBL" id="FNJI01000036">
    <property type="protein sequence ID" value="SDP69857.1"/>
    <property type="molecule type" value="Genomic_DNA"/>
</dbReference>
<dbReference type="STRING" id="91360.SAMN05660330_03729"/>
<proteinExistence type="predicted"/>
<dbReference type="RefSeq" id="WP_092225598.1">
    <property type="nucleotide sequence ID" value="NZ_FNJI01000036.1"/>
</dbReference>
<dbReference type="Pfam" id="PF13385">
    <property type="entry name" value="Laminin_G_3"/>
    <property type="match status" value="1"/>
</dbReference>
<evidence type="ECO:0000313" key="2">
    <source>
        <dbReference type="Proteomes" id="UP000199073"/>
    </source>
</evidence>
<name>A0A1H0UUF4_9BACT</name>
<dbReference type="SUPFAM" id="SSF49899">
    <property type="entry name" value="Concanavalin A-like lectins/glucanases"/>
    <property type="match status" value="1"/>
</dbReference>
<dbReference type="GO" id="GO:0030246">
    <property type="term" value="F:carbohydrate binding"/>
    <property type="evidence" value="ECO:0007669"/>
    <property type="project" value="UniProtKB-KW"/>
</dbReference>
<keyword evidence="2" id="KW-1185">Reference proteome</keyword>
<dbReference type="InterPro" id="IPR013320">
    <property type="entry name" value="ConA-like_dom_sf"/>
</dbReference>
<keyword evidence="1" id="KW-0430">Lectin</keyword>
<sequence>MAGNDEYTKLLIHSDDTDGSTTFTDSSTSNHTLTSYGSAHHETDQAKFGASSIRIGAVGDYITLPDTDDVHFGSSDFTIDCWVYIDSFADYRSIFGQMPSSPSASNIATYLRIEQTTGQIFFRIGNGSSVYTLTTTSSITAATWHHIAFIRYNNTLYVAIDGTFDATTVNVSGVTHLNSNYTPTIGRLGDYTGFTLAGYIDEFRISKGVARWTSNFTPPTSIYTTAALLRALCNQVYDLEGALLRMLFDQKYDINEAQRALFNQLISLRMLTSFRQLIGDMPQFRMAFDQRFGDCFMMRRICNQAIDNANRYRTTFDQIWSYPKALRSIFAEKYGLASHEVRALADQQYDLLDKELLRSVLDQLYILASGFGVVQKADITITCNGVEHRSATNIMLEQDDAQFYCIGSLQLANQAEYFQYGKWMGGVTVQIGDVTANLMTEIPYISRPEVANDTYIVPLVSPTKLLDAPHNKLVAQEFSGMASEICAALATPFDVDWQLVDWYIPAGILTSTGESAISVIKRIVGAARGIVQTPLSGYTLICRPEYPVSPPNWGSVEPGIELSDQDVFSSVIPNPSPRAGHNVFFASNQEFASDGVSMEHVEISSSVKEVHVFITPWSDRYQANLLHSGGSWVQVIANGVVAEEITEQIEIKNGSGQTSKPCFELIDYEWGYRDLGNLSVVENGTATADDEQHSLVTVTYTTKYWSFTATDNEIEDVQFYPEVLEIA</sequence>
<dbReference type="AlphaFoldDB" id="A0A1H0UUF4"/>
<reference evidence="1 2" key="1">
    <citation type="submission" date="2016-10" db="EMBL/GenBank/DDBJ databases">
        <authorList>
            <person name="de Groot N.N."/>
        </authorList>
    </citation>
    <scope>NUCLEOTIDE SEQUENCE [LARGE SCALE GENOMIC DNA]</scope>
    <source>
        <strain evidence="1 2">DSM 12130</strain>
    </source>
</reference>